<name>A0A1F6NXR4_9BACT</name>
<dbReference type="Proteomes" id="UP000177907">
    <property type="component" value="Unassembled WGS sequence"/>
</dbReference>
<accession>A0A1F6NXR4</accession>
<organism evidence="1 2">
    <name type="scientific">Candidatus Magasanikbacteria bacterium RIFOXYC2_FULL_42_28</name>
    <dbReference type="NCBI Taxonomy" id="1798704"/>
    <lineage>
        <taxon>Bacteria</taxon>
        <taxon>Candidatus Magasanikiibacteriota</taxon>
    </lineage>
</organism>
<dbReference type="EMBL" id="MFQZ01000001">
    <property type="protein sequence ID" value="OGH88727.1"/>
    <property type="molecule type" value="Genomic_DNA"/>
</dbReference>
<reference evidence="1 2" key="1">
    <citation type="journal article" date="2016" name="Nat. Commun.">
        <title>Thousands of microbial genomes shed light on interconnected biogeochemical processes in an aquifer system.</title>
        <authorList>
            <person name="Anantharaman K."/>
            <person name="Brown C.T."/>
            <person name="Hug L.A."/>
            <person name="Sharon I."/>
            <person name="Castelle C.J."/>
            <person name="Probst A.J."/>
            <person name="Thomas B.C."/>
            <person name="Singh A."/>
            <person name="Wilkins M.J."/>
            <person name="Karaoz U."/>
            <person name="Brodie E.L."/>
            <person name="Williams K.H."/>
            <person name="Hubbard S.S."/>
            <person name="Banfield J.F."/>
        </authorList>
    </citation>
    <scope>NUCLEOTIDE SEQUENCE [LARGE SCALE GENOMIC DNA]</scope>
</reference>
<evidence type="ECO:0000313" key="1">
    <source>
        <dbReference type="EMBL" id="OGH88727.1"/>
    </source>
</evidence>
<proteinExistence type="predicted"/>
<evidence type="ECO:0000313" key="2">
    <source>
        <dbReference type="Proteomes" id="UP000177907"/>
    </source>
</evidence>
<sequence>MPGEKRPTPNPPEAKYLIRNLERRRRLLARFSEKKSGEIPELVIKDTLLKFLDKSYNGKTSEEIVDFNKRIYMLLNRSASLPVRKQDTAPVTSMYAYQQKGARRINEQTYKKFLSEVKKIIELCQEHGISLKSITGMQNGLGVPDTGVLDKLLQWCADKKVDLKSITGMQMGIPTVEVLSALLGEGKLETIQKI</sequence>
<gene>
    <name evidence="1" type="ORF">A3J93_01365</name>
</gene>
<comment type="caution">
    <text evidence="1">The sequence shown here is derived from an EMBL/GenBank/DDBJ whole genome shotgun (WGS) entry which is preliminary data.</text>
</comment>
<protein>
    <submittedName>
        <fullName evidence="1">Uncharacterized protein</fullName>
    </submittedName>
</protein>
<dbReference type="AlphaFoldDB" id="A0A1F6NXR4"/>
<dbReference type="STRING" id="1798704.A3J93_01365"/>